<evidence type="ECO:0000256" key="6">
    <source>
        <dbReference type="ARBA" id="ARBA00023136"/>
    </source>
</evidence>
<dbReference type="Proteomes" id="UP000193427">
    <property type="component" value="Chromosome"/>
</dbReference>
<feature type="transmembrane region" description="Helical" evidence="7">
    <location>
        <begin position="161"/>
        <end position="185"/>
    </location>
</feature>
<evidence type="ECO:0000256" key="2">
    <source>
        <dbReference type="ARBA" id="ARBA00022448"/>
    </source>
</evidence>
<dbReference type="STRING" id="946333.A4W93_08755"/>
<dbReference type="PANTHER" id="PTHR30193:SF42">
    <property type="entry name" value="ABC TRANSPORTER PERMEASE PROTEIN"/>
    <property type="match status" value="1"/>
</dbReference>
<feature type="transmembrane region" description="Helical" evidence="7">
    <location>
        <begin position="111"/>
        <end position="131"/>
    </location>
</feature>
<dbReference type="Gene3D" id="1.10.3720.10">
    <property type="entry name" value="MetI-like"/>
    <property type="match status" value="1"/>
</dbReference>
<dbReference type="PANTHER" id="PTHR30193">
    <property type="entry name" value="ABC TRANSPORTER PERMEASE PROTEIN"/>
    <property type="match status" value="1"/>
</dbReference>
<keyword evidence="6 7" id="KW-0472">Membrane</keyword>
<comment type="subcellular location">
    <subcellularLocation>
        <location evidence="1 7">Cell membrane</location>
        <topology evidence="1 7">Multi-pass membrane protein</topology>
    </subcellularLocation>
</comment>
<protein>
    <submittedName>
        <fullName evidence="8">Sugar ABC transporter permease</fullName>
    </submittedName>
</protein>
<proteinExistence type="inferred from homology"/>
<evidence type="ECO:0000256" key="5">
    <source>
        <dbReference type="ARBA" id="ARBA00022989"/>
    </source>
</evidence>
<evidence type="ECO:0000313" key="9">
    <source>
        <dbReference type="Proteomes" id="UP000193427"/>
    </source>
</evidence>
<keyword evidence="5 7" id="KW-1133">Transmembrane helix</keyword>
<dbReference type="GO" id="GO:0055085">
    <property type="term" value="P:transmembrane transport"/>
    <property type="evidence" value="ECO:0007669"/>
    <property type="project" value="InterPro"/>
</dbReference>
<dbReference type="AlphaFoldDB" id="A0A1W6L6P0"/>
<keyword evidence="4 7" id="KW-0812">Transmembrane</keyword>
<evidence type="ECO:0000256" key="7">
    <source>
        <dbReference type="RuleBase" id="RU363032"/>
    </source>
</evidence>
<dbReference type="Pfam" id="PF00528">
    <property type="entry name" value="BPD_transp_1"/>
    <property type="match status" value="1"/>
</dbReference>
<dbReference type="CDD" id="cd06261">
    <property type="entry name" value="TM_PBP2"/>
    <property type="match status" value="1"/>
</dbReference>
<accession>A0A1W6L6P0</accession>
<dbReference type="SUPFAM" id="SSF161098">
    <property type="entry name" value="MetI-like"/>
    <property type="match status" value="1"/>
</dbReference>
<gene>
    <name evidence="8" type="ORF">A4W93_08755</name>
</gene>
<feature type="transmembrane region" description="Helical" evidence="7">
    <location>
        <begin position="206"/>
        <end position="231"/>
    </location>
</feature>
<feature type="transmembrane region" description="Helical" evidence="7">
    <location>
        <begin position="266"/>
        <end position="289"/>
    </location>
</feature>
<sequence>MSAAARPGSHWLRHGVVYAAMLPMLATVLFAYLGTVFWSVRVSVSSSRTLPSSDFVGLAQYTRLFASERWLLSLENVVVFGVIFIAACLVLGFLLAVFIDQKVAGEGVLRTVFLYPYAMSFVATGLIWQWVLNPELGIQSTVRALGFETFTFDWIATQDKVMYAIALAAVWQAAGLVMALMLAGLRGIDDSLWKAARIDGIPTWRVYMSIVLPMLGPSIGTAVVLLSVSVVKVYDVVVAMTQGGPGLASEVPGKFIMDNLFGRANIGLASAASTVLLLTVLALLAPWMYARARAARNGGHR</sequence>
<dbReference type="PROSITE" id="PS50928">
    <property type="entry name" value="ABC_TM1"/>
    <property type="match status" value="1"/>
</dbReference>
<keyword evidence="2 7" id="KW-0813">Transport</keyword>
<dbReference type="EMBL" id="CP015118">
    <property type="protein sequence ID" value="ARN19999.1"/>
    <property type="molecule type" value="Genomic_DNA"/>
</dbReference>
<reference evidence="8 9" key="1">
    <citation type="submission" date="2016-04" db="EMBL/GenBank/DDBJ databases">
        <title>Complete genome sequence of natural rubber-degrading, novel Gram-negative bacterium, Rhizobacter gummiphilus strain NS21.</title>
        <authorList>
            <person name="Tabata M."/>
            <person name="Kasai D."/>
            <person name="Fukuda M."/>
        </authorList>
    </citation>
    <scope>NUCLEOTIDE SEQUENCE [LARGE SCALE GENOMIC DNA]</scope>
    <source>
        <strain evidence="8 9">NS21</strain>
    </source>
</reference>
<dbReference type="InterPro" id="IPR035906">
    <property type="entry name" value="MetI-like_sf"/>
</dbReference>
<name>A0A1W6L6P0_9BURK</name>
<dbReference type="InterPro" id="IPR051393">
    <property type="entry name" value="ABC_transporter_permease"/>
</dbReference>
<dbReference type="KEGG" id="rgu:A4W93_08755"/>
<evidence type="ECO:0000256" key="4">
    <source>
        <dbReference type="ARBA" id="ARBA00022692"/>
    </source>
</evidence>
<keyword evidence="9" id="KW-1185">Reference proteome</keyword>
<evidence type="ECO:0000256" key="3">
    <source>
        <dbReference type="ARBA" id="ARBA00022475"/>
    </source>
</evidence>
<keyword evidence="3" id="KW-1003">Cell membrane</keyword>
<dbReference type="InterPro" id="IPR000515">
    <property type="entry name" value="MetI-like"/>
</dbReference>
<comment type="similarity">
    <text evidence="7">Belongs to the binding-protein-dependent transport system permease family.</text>
</comment>
<dbReference type="GO" id="GO:0005886">
    <property type="term" value="C:plasma membrane"/>
    <property type="evidence" value="ECO:0007669"/>
    <property type="project" value="UniProtKB-SubCell"/>
</dbReference>
<evidence type="ECO:0000313" key="8">
    <source>
        <dbReference type="EMBL" id="ARN19999.1"/>
    </source>
</evidence>
<feature type="transmembrane region" description="Helical" evidence="7">
    <location>
        <begin position="77"/>
        <end position="99"/>
    </location>
</feature>
<feature type="transmembrane region" description="Helical" evidence="7">
    <location>
        <begin position="16"/>
        <end position="40"/>
    </location>
</feature>
<organism evidence="8 9">
    <name type="scientific">Piscinibacter gummiphilus</name>
    <dbReference type="NCBI Taxonomy" id="946333"/>
    <lineage>
        <taxon>Bacteria</taxon>
        <taxon>Pseudomonadati</taxon>
        <taxon>Pseudomonadota</taxon>
        <taxon>Betaproteobacteria</taxon>
        <taxon>Burkholderiales</taxon>
        <taxon>Sphaerotilaceae</taxon>
        <taxon>Piscinibacter</taxon>
    </lineage>
</organism>
<evidence type="ECO:0000256" key="1">
    <source>
        <dbReference type="ARBA" id="ARBA00004651"/>
    </source>
</evidence>